<gene>
    <name evidence="2" type="ORF">DBV15_12508</name>
</gene>
<protein>
    <recommendedName>
        <fullName evidence="1">Protein kinase domain-containing protein</fullName>
    </recommendedName>
</protein>
<dbReference type="STRING" id="300112.A0A4S2KTU2"/>
<comment type="caution">
    <text evidence="2">The sequence shown here is derived from an EMBL/GenBank/DDBJ whole genome shotgun (WGS) entry which is preliminary data.</text>
</comment>
<dbReference type="GO" id="GO:0000281">
    <property type="term" value="P:mitotic cytokinesis"/>
    <property type="evidence" value="ECO:0007669"/>
    <property type="project" value="TreeGrafter"/>
</dbReference>
<evidence type="ECO:0000313" key="3">
    <source>
        <dbReference type="Proteomes" id="UP000310200"/>
    </source>
</evidence>
<dbReference type="Pfam" id="PF00069">
    <property type="entry name" value="Pkinase"/>
    <property type="match status" value="1"/>
</dbReference>
<dbReference type="AlphaFoldDB" id="A0A4S2KTU2"/>
<dbReference type="GO" id="GO:0007266">
    <property type="term" value="P:Rho protein signal transduction"/>
    <property type="evidence" value="ECO:0007669"/>
    <property type="project" value="TreeGrafter"/>
</dbReference>
<dbReference type="SUPFAM" id="SSF56112">
    <property type="entry name" value="Protein kinase-like (PK-like)"/>
    <property type="match status" value="1"/>
</dbReference>
<dbReference type="PROSITE" id="PS50011">
    <property type="entry name" value="PROTEIN_KINASE_DOM"/>
    <property type="match status" value="1"/>
</dbReference>
<keyword evidence="3" id="KW-1185">Reference proteome</keyword>
<organism evidence="2 3">
    <name type="scientific">Temnothorax longispinosus</name>
    <dbReference type="NCBI Taxonomy" id="300112"/>
    <lineage>
        <taxon>Eukaryota</taxon>
        <taxon>Metazoa</taxon>
        <taxon>Ecdysozoa</taxon>
        <taxon>Arthropoda</taxon>
        <taxon>Hexapoda</taxon>
        <taxon>Insecta</taxon>
        <taxon>Pterygota</taxon>
        <taxon>Neoptera</taxon>
        <taxon>Endopterygota</taxon>
        <taxon>Hymenoptera</taxon>
        <taxon>Apocrita</taxon>
        <taxon>Aculeata</taxon>
        <taxon>Formicoidea</taxon>
        <taxon>Formicidae</taxon>
        <taxon>Myrmicinae</taxon>
        <taxon>Temnothorax</taxon>
    </lineage>
</organism>
<dbReference type="GO" id="GO:0048598">
    <property type="term" value="P:embryonic morphogenesis"/>
    <property type="evidence" value="ECO:0007669"/>
    <property type="project" value="TreeGrafter"/>
</dbReference>
<dbReference type="EMBL" id="QBLH01001613">
    <property type="protein sequence ID" value="TGZ51549.1"/>
    <property type="molecule type" value="Genomic_DNA"/>
</dbReference>
<dbReference type="Proteomes" id="UP000310200">
    <property type="component" value="Unassembled WGS sequence"/>
</dbReference>
<accession>A0A4S2KTU2</accession>
<dbReference type="GO" id="GO:0005524">
    <property type="term" value="F:ATP binding"/>
    <property type="evidence" value="ECO:0007669"/>
    <property type="project" value="InterPro"/>
</dbReference>
<name>A0A4S2KTU2_9HYME</name>
<dbReference type="PANTHER" id="PTHR22988:SF73">
    <property type="entry name" value="RHO-ASSOCIATED PROTEIN KINASE"/>
    <property type="match status" value="1"/>
</dbReference>
<proteinExistence type="predicted"/>
<dbReference type="GO" id="GO:0031032">
    <property type="term" value="P:actomyosin structure organization"/>
    <property type="evidence" value="ECO:0007669"/>
    <property type="project" value="TreeGrafter"/>
</dbReference>
<dbReference type="PANTHER" id="PTHR22988">
    <property type="entry name" value="MYOTONIC DYSTROPHY S/T KINASE-RELATED"/>
    <property type="match status" value="1"/>
</dbReference>
<reference evidence="2 3" key="1">
    <citation type="journal article" date="2019" name="Philos. Trans. R. Soc. Lond., B, Biol. Sci.">
        <title>Ant behaviour and brain gene expression of defending hosts depend on the ecological success of the intruding social parasite.</title>
        <authorList>
            <person name="Kaur R."/>
            <person name="Stoldt M."/>
            <person name="Jongepier E."/>
            <person name="Feldmeyer B."/>
            <person name="Menzel F."/>
            <person name="Bornberg-Bauer E."/>
            <person name="Foitzik S."/>
        </authorList>
    </citation>
    <scope>NUCLEOTIDE SEQUENCE [LARGE SCALE GENOMIC DNA]</scope>
    <source>
        <tissue evidence="2">Whole body</tissue>
    </source>
</reference>
<dbReference type="GO" id="GO:0005856">
    <property type="term" value="C:cytoskeleton"/>
    <property type="evidence" value="ECO:0007669"/>
    <property type="project" value="TreeGrafter"/>
</dbReference>
<dbReference type="Gene3D" id="1.10.510.10">
    <property type="entry name" value="Transferase(Phosphotransferase) domain 1"/>
    <property type="match status" value="1"/>
</dbReference>
<dbReference type="GO" id="GO:0072518">
    <property type="term" value="F:Rho-dependent protein serine/threonine kinase activity"/>
    <property type="evidence" value="ECO:0007669"/>
    <property type="project" value="TreeGrafter"/>
</dbReference>
<dbReference type="GO" id="GO:0030866">
    <property type="term" value="P:cortical actin cytoskeleton organization"/>
    <property type="evidence" value="ECO:0007669"/>
    <property type="project" value="TreeGrafter"/>
</dbReference>
<evidence type="ECO:0000259" key="1">
    <source>
        <dbReference type="PROSITE" id="PS50011"/>
    </source>
</evidence>
<dbReference type="InterPro" id="IPR000719">
    <property type="entry name" value="Prot_kinase_dom"/>
</dbReference>
<dbReference type="GO" id="GO:1901888">
    <property type="term" value="P:regulation of cell junction assembly"/>
    <property type="evidence" value="ECO:0007669"/>
    <property type="project" value="TreeGrafter"/>
</dbReference>
<evidence type="ECO:0000313" key="2">
    <source>
        <dbReference type="EMBL" id="TGZ51549.1"/>
    </source>
</evidence>
<dbReference type="InterPro" id="IPR050839">
    <property type="entry name" value="Rho-assoc_Ser/Thr_Kinase"/>
</dbReference>
<feature type="non-terminal residue" evidence="2">
    <location>
        <position position="121"/>
    </location>
</feature>
<dbReference type="InterPro" id="IPR011009">
    <property type="entry name" value="Kinase-like_dom_sf"/>
</dbReference>
<dbReference type="GO" id="GO:0005737">
    <property type="term" value="C:cytoplasm"/>
    <property type="evidence" value="ECO:0007669"/>
    <property type="project" value="TreeGrafter"/>
</dbReference>
<feature type="domain" description="Protein kinase" evidence="1">
    <location>
        <begin position="1"/>
        <end position="121"/>
    </location>
</feature>
<sequence>MDYMPGGDLVNLMSNYEVPEKWAKFYCAEVVLALDAKHNMGFVHRDVKPDNISPTLRMRMRMRMRMDADGLVRSDTAVGTPDYISLEVLQFQGGEGVCGPRKKNILKIVIDQEQNNSLFDK</sequence>